<evidence type="ECO:0000313" key="4">
    <source>
        <dbReference type="EMBL" id="SIT86598.1"/>
    </source>
</evidence>
<organism evidence="4 5">
    <name type="scientific">Pontibaca methylaminivorans</name>
    <dbReference type="NCBI Taxonomy" id="515897"/>
    <lineage>
        <taxon>Bacteria</taxon>
        <taxon>Pseudomonadati</taxon>
        <taxon>Pseudomonadota</taxon>
        <taxon>Alphaproteobacteria</taxon>
        <taxon>Rhodobacterales</taxon>
        <taxon>Roseobacteraceae</taxon>
        <taxon>Pontibaca</taxon>
    </lineage>
</organism>
<reference evidence="4 5" key="1">
    <citation type="submission" date="2017-01" db="EMBL/GenBank/DDBJ databases">
        <authorList>
            <person name="Mah S.A."/>
            <person name="Swanson W.J."/>
            <person name="Moy G.W."/>
            <person name="Vacquier V.D."/>
        </authorList>
    </citation>
    <scope>NUCLEOTIDE SEQUENCE [LARGE SCALE GENOMIC DNA]</scope>
    <source>
        <strain evidence="4 5">DSM 21219</strain>
    </source>
</reference>
<keyword evidence="2" id="KW-0732">Signal</keyword>
<dbReference type="InterPro" id="IPR012533">
    <property type="entry name" value="YcnI-copper_dom"/>
</dbReference>
<evidence type="ECO:0000259" key="3">
    <source>
        <dbReference type="Pfam" id="PF07987"/>
    </source>
</evidence>
<dbReference type="InterPro" id="IPR038507">
    <property type="entry name" value="YcnI-like_sf"/>
</dbReference>
<protein>
    <submittedName>
        <fullName evidence="4">Uncharacterized protein YcnI</fullName>
    </submittedName>
</protein>
<feature type="chain" id="PRO_5013317683" evidence="2">
    <location>
        <begin position="24"/>
        <end position="174"/>
    </location>
</feature>
<name>A0A1R3X771_9RHOB</name>
<dbReference type="EMBL" id="FTPS01000002">
    <property type="protein sequence ID" value="SIT86598.1"/>
    <property type="molecule type" value="Genomic_DNA"/>
</dbReference>
<feature type="region of interest" description="Disordered" evidence="1">
    <location>
        <begin position="155"/>
        <end position="174"/>
    </location>
</feature>
<accession>A0A1R3X771</accession>
<dbReference type="RefSeq" id="WP_083946316.1">
    <property type="nucleotide sequence ID" value="NZ_FTPS01000002.1"/>
</dbReference>
<feature type="signal peptide" evidence="2">
    <location>
        <begin position="1"/>
        <end position="23"/>
    </location>
</feature>
<evidence type="ECO:0000256" key="1">
    <source>
        <dbReference type="SAM" id="MobiDB-lite"/>
    </source>
</evidence>
<evidence type="ECO:0000256" key="2">
    <source>
        <dbReference type="SAM" id="SignalP"/>
    </source>
</evidence>
<dbReference type="OrthoDB" id="9796962at2"/>
<feature type="domain" description="YncI copper-binding" evidence="3">
    <location>
        <begin position="24"/>
        <end position="170"/>
    </location>
</feature>
<dbReference type="Pfam" id="PF07987">
    <property type="entry name" value="DUF1775"/>
    <property type="match status" value="1"/>
</dbReference>
<dbReference type="AlphaFoldDB" id="A0A1R3X771"/>
<evidence type="ECO:0000313" key="5">
    <source>
        <dbReference type="Proteomes" id="UP000192455"/>
    </source>
</evidence>
<dbReference type="CDD" id="cd08545">
    <property type="entry name" value="YcnI_like"/>
    <property type="match status" value="1"/>
</dbReference>
<dbReference type="Proteomes" id="UP000192455">
    <property type="component" value="Unassembled WGS sequence"/>
</dbReference>
<keyword evidence="5" id="KW-1185">Reference proteome</keyword>
<proteinExistence type="predicted"/>
<dbReference type="STRING" id="515897.SAMN05421849_2337"/>
<dbReference type="Gene3D" id="2.60.40.2230">
    <property type="entry name" value="Uncharacterised protein YcnI-like PF07987, DUF1775"/>
    <property type="match status" value="1"/>
</dbReference>
<sequence length="174" mass="18330">MKTTMTIAAASAALLLGAGAAPAHITLDPPEAAVGTTHKAVFRVPHGCAGAATSRLRIRIPEGVIGVKPMPKPGWELEKLHGTYAQPHDLYGTPVSEGVTEVAWSGDLPDDEYDEFALLAYLSSDLEPGTTLYFPVVQECRDGSTARWIEIPTAGHDAHDHATPAPGLDLTAGR</sequence>
<gene>
    <name evidence="4" type="ORF">SAMN05421849_2337</name>
</gene>